<dbReference type="AlphaFoldDB" id="A0A0A9F6Q6"/>
<name>A0A0A9F6Q6_ARUDO</name>
<protein>
    <submittedName>
        <fullName evidence="1">Uncharacterized protein</fullName>
    </submittedName>
</protein>
<accession>A0A0A9F6Q6</accession>
<proteinExistence type="predicted"/>
<evidence type="ECO:0000313" key="1">
    <source>
        <dbReference type="EMBL" id="JAE06894.1"/>
    </source>
</evidence>
<dbReference type="EMBL" id="GBRH01191002">
    <property type="protein sequence ID" value="JAE06894.1"/>
    <property type="molecule type" value="Transcribed_RNA"/>
</dbReference>
<sequence length="38" mass="4383">MPSRSQQNVSQCSKLAPRKQRWRGCQALYILKTLCICS</sequence>
<reference evidence="1" key="2">
    <citation type="journal article" date="2015" name="Data Brief">
        <title>Shoot transcriptome of the giant reed, Arundo donax.</title>
        <authorList>
            <person name="Barrero R.A."/>
            <person name="Guerrero F.D."/>
            <person name="Moolhuijzen P."/>
            <person name="Goolsby J.A."/>
            <person name="Tidwell J."/>
            <person name="Bellgard S.E."/>
            <person name="Bellgard M.I."/>
        </authorList>
    </citation>
    <scope>NUCLEOTIDE SEQUENCE</scope>
    <source>
        <tissue evidence="1">Shoot tissue taken approximately 20 cm above the soil surface</tissue>
    </source>
</reference>
<reference evidence="1" key="1">
    <citation type="submission" date="2014-09" db="EMBL/GenBank/DDBJ databases">
        <authorList>
            <person name="Magalhaes I.L.F."/>
            <person name="Oliveira U."/>
            <person name="Santos F.R."/>
            <person name="Vidigal T.H.D.A."/>
            <person name="Brescovit A.D."/>
            <person name="Santos A.J."/>
        </authorList>
    </citation>
    <scope>NUCLEOTIDE SEQUENCE</scope>
    <source>
        <tissue evidence="1">Shoot tissue taken approximately 20 cm above the soil surface</tissue>
    </source>
</reference>
<organism evidence="1">
    <name type="scientific">Arundo donax</name>
    <name type="common">Giant reed</name>
    <name type="synonym">Donax arundinaceus</name>
    <dbReference type="NCBI Taxonomy" id="35708"/>
    <lineage>
        <taxon>Eukaryota</taxon>
        <taxon>Viridiplantae</taxon>
        <taxon>Streptophyta</taxon>
        <taxon>Embryophyta</taxon>
        <taxon>Tracheophyta</taxon>
        <taxon>Spermatophyta</taxon>
        <taxon>Magnoliopsida</taxon>
        <taxon>Liliopsida</taxon>
        <taxon>Poales</taxon>
        <taxon>Poaceae</taxon>
        <taxon>PACMAD clade</taxon>
        <taxon>Arundinoideae</taxon>
        <taxon>Arundineae</taxon>
        <taxon>Arundo</taxon>
    </lineage>
</organism>